<keyword evidence="3" id="KW-1185">Reference proteome</keyword>
<dbReference type="AlphaFoldDB" id="A0AAD5MV66"/>
<gene>
    <name evidence="2" type="ORF">KIN20_011279</name>
</gene>
<feature type="region of interest" description="Disordered" evidence="1">
    <location>
        <begin position="99"/>
        <end position="120"/>
    </location>
</feature>
<comment type="caution">
    <text evidence="2">The sequence shown here is derived from an EMBL/GenBank/DDBJ whole genome shotgun (WGS) entry which is preliminary data.</text>
</comment>
<protein>
    <submittedName>
        <fullName evidence="2">Uncharacterized protein</fullName>
    </submittedName>
</protein>
<sequence length="120" mass="13624">MLIHGNYKKISFITSRTFFIDCSLIANNQAAMLNRQIIYPIMIQCQIWSMAYCTLHTTSLLRTTAHCEDLLKSILTFGSTEICTIGCVLLTLMKSRPQTATGKTAKSEWQNSLNDFNKDH</sequence>
<proteinExistence type="predicted"/>
<evidence type="ECO:0000256" key="1">
    <source>
        <dbReference type="SAM" id="MobiDB-lite"/>
    </source>
</evidence>
<name>A0AAD5MV66_PARTN</name>
<accession>A0AAD5MV66</accession>
<dbReference type="Proteomes" id="UP001196413">
    <property type="component" value="Unassembled WGS sequence"/>
</dbReference>
<reference evidence="2" key="1">
    <citation type="submission" date="2021-06" db="EMBL/GenBank/DDBJ databases">
        <title>Parelaphostrongylus tenuis whole genome reference sequence.</title>
        <authorList>
            <person name="Garwood T.J."/>
            <person name="Larsen P.A."/>
            <person name="Fountain-Jones N.M."/>
            <person name="Garbe J.R."/>
            <person name="Macchietto M.G."/>
            <person name="Kania S.A."/>
            <person name="Gerhold R.W."/>
            <person name="Richards J.E."/>
            <person name="Wolf T.M."/>
        </authorList>
    </citation>
    <scope>NUCLEOTIDE SEQUENCE</scope>
    <source>
        <strain evidence="2">MNPRO001-30</strain>
        <tissue evidence="2">Meninges</tissue>
    </source>
</reference>
<dbReference type="EMBL" id="JAHQIW010002032">
    <property type="protein sequence ID" value="KAJ1354364.1"/>
    <property type="molecule type" value="Genomic_DNA"/>
</dbReference>
<organism evidence="2 3">
    <name type="scientific">Parelaphostrongylus tenuis</name>
    <name type="common">Meningeal worm</name>
    <dbReference type="NCBI Taxonomy" id="148309"/>
    <lineage>
        <taxon>Eukaryota</taxon>
        <taxon>Metazoa</taxon>
        <taxon>Ecdysozoa</taxon>
        <taxon>Nematoda</taxon>
        <taxon>Chromadorea</taxon>
        <taxon>Rhabditida</taxon>
        <taxon>Rhabditina</taxon>
        <taxon>Rhabditomorpha</taxon>
        <taxon>Strongyloidea</taxon>
        <taxon>Metastrongylidae</taxon>
        <taxon>Parelaphostrongylus</taxon>
    </lineage>
</organism>
<evidence type="ECO:0000313" key="3">
    <source>
        <dbReference type="Proteomes" id="UP001196413"/>
    </source>
</evidence>
<evidence type="ECO:0000313" key="2">
    <source>
        <dbReference type="EMBL" id="KAJ1354364.1"/>
    </source>
</evidence>